<keyword evidence="2" id="KW-1133">Transmembrane helix</keyword>
<evidence type="ECO:0000313" key="3">
    <source>
        <dbReference type="EMBL" id="RAL45521.1"/>
    </source>
</evidence>
<feature type="transmembrane region" description="Helical" evidence="2">
    <location>
        <begin position="294"/>
        <end position="315"/>
    </location>
</feature>
<name>A0A328DMT7_9ASTE</name>
<sequence>MFADPPYRLRRSSGNKIDRGYSRNHASDPPYRLRRSSGNKIDRGYSHNHASVPIIQSLSSHNFHLVQAEKKGARGPSRARPYQAEAKDRDRPLMWPSSELTWTWGPADESSSIRQSKAESQLGFGEIEATEVPKTTEPRFQKQTELVDSFIRSWKCDLSGDNEYRKGCNGSLELLHGHPVARAVPLAMCVAGERHKNQPSTFDRPVGNQPHLRGQLLVLLPPDAASTPESSLIMGIEGEKDPLKDIEWKSITEVTEPSKTDPSAGPTVKKRLPKKIRQIPECYFLPRKSIPSAIAFYGSFIAAGIGAGMLLEVWINKKVKEDGGVIWEFGK</sequence>
<feature type="region of interest" description="Disordered" evidence="1">
    <location>
        <begin position="1"/>
        <end position="40"/>
    </location>
</feature>
<dbReference type="PANTHER" id="PTHR36797:SF3">
    <property type="entry name" value="OS01G0258600 PROTEIN"/>
    <property type="match status" value="1"/>
</dbReference>
<dbReference type="Proteomes" id="UP000249390">
    <property type="component" value="Unassembled WGS sequence"/>
</dbReference>
<keyword evidence="4" id="KW-1185">Reference proteome</keyword>
<evidence type="ECO:0000313" key="4">
    <source>
        <dbReference type="Proteomes" id="UP000249390"/>
    </source>
</evidence>
<keyword evidence="2" id="KW-0812">Transmembrane</keyword>
<evidence type="ECO:0000256" key="2">
    <source>
        <dbReference type="SAM" id="Phobius"/>
    </source>
</evidence>
<gene>
    <name evidence="3" type="ORF">DM860_016013</name>
</gene>
<accession>A0A328DMT7</accession>
<organism evidence="3 4">
    <name type="scientific">Cuscuta australis</name>
    <dbReference type="NCBI Taxonomy" id="267555"/>
    <lineage>
        <taxon>Eukaryota</taxon>
        <taxon>Viridiplantae</taxon>
        <taxon>Streptophyta</taxon>
        <taxon>Embryophyta</taxon>
        <taxon>Tracheophyta</taxon>
        <taxon>Spermatophyta</taxon>
        <taxon>Magnoliopsida</taxon>
        <taxon>eudicotyledons</taxon>
        <taxon>Gunneridae</taxon>
        <taxon>Pentapetalae</taxon>
        <taxon>asterids</taxon>
        <taxon>lamiids</taxon>
        <taxon>Solanales</taxon>
        <taxon>Convolvulaceae</taxon>
        <taxon>Cuscuteae</taxon>
        <taxon>Cuscuta</taxon>
        <taxon>Cuscuta subgen. Grammica</taxon>
        <taxon>Cuscuta sect. Cleistogrammica</taxon>
    </lineage>
</organism>
<comment type="caution">
    <text evidence="3">The sequence shown here is derived from an EMBL/GenBank/DDBJ whole genome shotgun (WGS) entry which is preliminary data.</text>
</comment>
<dbReference type="PANTHER" id="PTHR36797">
    <property type="entry name" value="OS01G0258600 PROTEIN"/>
    <property type="match status" value="1"/>
</dbReference>
<evidence type="ECO:0000256" key="1">
    <source>
        <dbReference type="SAM" id="MobiDB-lite"/>
    </source>
</evidence>
<keyword evidence="2" id="KW-0472">Membrane</keyword>
<protein>
    <submittedName>
        <fullName evidence="3">Uncharacterized protein</fullName>
    </submittedName>
</protein>
<reference evidence="3 4" key="1">
    <citation type="submission" date="2018-06" db="EMBL/GenBank/DDBJ databases">
        <title>The Genome of Cuscuta australis (Dodder) Provides Insight into the Evolution of Plant Parasitism.</title>
        <authorList>
            <person name="Liu H."/>
        </authorList>
    </citation>
    <scope>NUCLEOTIDE SEQUENCE [LARGE SCALE GENOMIC DNA]</scope>
    <source>
        <strain evidence="4">cv. Yunnan</strain>
        <tissue evidence="3">Vines</tissue>
    </source>
</reference>
<dbReference type="AlphaFoldDB" id="A0A328DMT7"/>
<dbReference type="EMBL" id="NQVE01000131">
    <property type="protein sequence ID" value="RAL45521.1"/>
    <property type="molecule type" value="Genomic_DNA"/>
</dbReference>
<proteinExistence type="predicted"/>
<feature type="region of interest" description="Disordered" evidence="1">
    <location>
        <begin position="69"/>
        <end position="88"/>
    </location>
</feature>